<protein>
    <submittedName>
        <fullName evidence="1">Uncharacterized protein</fullName>
    </submittedName>
</protein>
<comment type="caution">
    <text evidence="1">The sequence shown here is derived from an EMBL/GenBank/DDBJ whole genome shotgun (WGS) entry which is preliminary data.</text>
</comment>
<evidence type="ECO:0000313" key="1">
    <source>
        <dbReference type="EMBL" id="GAH36199.1"/>
    </source>
</evidence>
<dbReference type="AlphaFoldDB" id="X1G3Q1"/>
<proteinExistence type="predicted"/>
<accession>X1G3Q1</accession>
<dbReference type="EMBL" id="BARU01008058">
    <property type="protein sequence ID" value="GAH36199.1"/>
    <property type="molecule type" value="Genomic_DNA"/>
</dbReference>
<reference evidence="1" key="1">
    <citation type="journal article" date="2014" name="Front. Microbiol.">
        <title>High frequency of phylogenetically diverse reductive dehalogenase-homologous genes in deep subseafloor sedimentary metagenomes.</title>
        <authorList>
            <person name="Kawai M."/>
            <person name="Futagami T."/>
            <person name="Toyoda A."/>
            <person name="Takaki Y."/>
            <person name="Nishi S."/>
            <person name="Hori S."/>
            <person name="Arai W."/>
            <person name="Tsubouchi T."/>
            <person name="Morono Y."/>
            <person name="Uchiyama I."/>
            <person name="Ito T."/>
            <person name="Fujiyama A."/>
            <person name="Inagaki F."/>
            <person name="Takami H."/>
        </authorList>
    </citation>
    <scope>NUCLEOTIDE SEQUENCE</scope>
    <source>
        <strain evidence="1">Expedition CK06-06</strain>
    </source>
</reference>
<name>X1G3Q1_9ZZZZ</name>
<gene>
    <name evidence="1" type="ORF">S03H2_15829</name>
</gene>
<organism evidence="1">
    <name type="scientific">marine sediment metagenome</name>
    <dbReference type="NCBI Taxonomy" id="412755"/>
    <lineage>
        <taxon>unclassified sequences</taxon>
        <taxon>metagenomes</taxon>
        <taxon>ecological metagenomes</taxon>
    </lineage>
</organism>
<sequence>MTNRSEYKENLSRLDKDIRRCLLYLEGLIEERFQLVLNAKQPPAPKVDFSKFESKVDSLQKQIDGLRPKVDAAYSLVQEHDEHEKYLKNLTKKAEELFDGLKQHFEELYNSGYYSKVKRRKILDEGLRLHKRES</sequence>